<dbReference type="Gene3D" id="1.10.10.10">
    <property type="entry name" value="Winged helix-like DNA-binding domain superfamily/Winged helix DNA-binding domain"/>
    <property type="match status" value="1"/>
</dbReference>
<dbReference type="InterPro" id="IPR054588">
    <property type="entry name" value="Csa3_N"/>
</dbReference>
<keyword evidence="2" id="KW-0238">DNA-binding</keyword>
<dbReference type="InterPro" id="IPR036388">
    <property type="entry name" value="WH-like_DNA-bd_sf"/>
</dbReference>
<gene>
    <name evidence="2" type="ORF">ENV17_03490</name>
</gene>
<comment type="caution">
    <text evidence="2">The sequence shown here is derived from an EMBL/GenBank/DDBJ whole genome shotgun (WGS) entry which is preliminary data.</text>
</comment>
<dbReference type="Gene3D" id="3.40.50.11700">
    <property type="match status" value="1"/>
</dbReference>
<reference evidence="2" key="1">
    <citation type="journal article" date="2020" name="mSystems">
        <title>Genome- and Community-Level Interaction Insights into Carbon Utilization and Element Cycling Functions of Hydrothermarchaeota in Hydrothermal Sediment.</title>
        <authorList>
            <person name="Zhou Z."/>
            <person name="Liu Y."/>
            <person name="Xu W."/>
            <person name="Pan J."/>
            <person name="Luo Z.H."/>
            <person name="Li M."/>
        </authorList>
    </citation>
    <scope>NUCLEOTIDE SEQUENCE [LARGE SCALE GENOMIC DNA]</scope>
    <source>
        <strain evidence="2">SpSt-735</strain>
    </source>
</reference>
<feature type="domain" description="HTH arsR-type" evidence="1">
    <location>
        <begin position="128"/>
        <end position="202"/>
    </location>
</feature>
<dbReference type="SMART" id="SM00418">
    <property type="entry name" value="HTH_ARSR"/>
    <property type="match status" value="1"/>
</dbReference>
<proteinExistence type="predicted"/>
<dbReference type="GO" id="GO:0003700">
    <property type="term" value="F:DNA-binding transcription factor activity"/>
    <property type="evidence" value="ECO:0007669"/>
    <property type="project" value="InterPro"/>
</dbReference>
<protein>
    <submittedName>
        <fullName evidence="2">CRISPR locus-related DNA-binding protein</fullName>
    </submittedName>
</protein>
<evidence type="ECO:0000313" key="2">
    <source>
        <dbReference type="EMBL" id="HGI43432.1"/>
    </source>
</evidence>
<dbReference type="Pfam" id="PF22662">
    <property type="entry name" value="Csa3_N"/>
    <property type="match status" value="1"/>
</dbReference>
<dbReference type="Pfam" id="PF25213">
    <property type="entry name" value="HVO_A0261_N"/>
    <property type="match status" value="1"/>
</dbReference>
<dbReference type="NCBIfam" id="TIGR01884">
    <property type="entry name" value="cas_HTH"/>
    <property type="match status" value="1"/>
</dbReference>
<dbReference type="SUPFAM" id="SSF46785">
    <property type="entry name" value="Winged helix' DNA-binding domain"/>
    <property type="match status" value="1"/>
</dbReference>
<name>A0A7C4FEV0_THEPE</name>
<sequence length="206" mass="22615">MITRHGLDKGDRLLLVTGPRTPQSERAASFLSEFARRYYGGDVAVELEEVRVADFAELVHRLYGLVAARAREGERVVFNLSGGMRVLCLAAFTAALLLSAHLPVEVELETEDSSMLIEVPRAVLELPRTLSSMGRERAEVLAALSHGPRPARELAEELGRDETTVRRHLQELVGSGLAEAVGGRPRSYRLTKLGELVLQALPREPA</sequence>
<dbReference type="InterPro" id="IPR036390">
    <property type="entry name" value="WH_DNA-bd_sf"/>
</dbReference>
<dbReference type="EMBL" id="DTFI01000083">
    <property type="protein sequence ID" value="HGI43432.1"/>
    <property type="molecule type" value="Genomic_DNA"/>
</dbReference>
<dbReference type="InterPro" id="IPR010163">
    <property type="entry name" value="Csa3"/>
</dbReference>
<evidence type="ECO:0000259" key="1">
    <source>
        <dbReference type="SMART" id="SM00418"/>
    </source>
</evidence>
<organism evidence="2">
    <name type="scientific">Thermofilum pendens</name>
    <dbReference type="NCBI Taxonomy" id="2269"/>
    <lineage>
        <taxon>Archaea</taxon>
        <taxon>Thermoproteota</taxon>
        <taxon>Thermoprotei</taxon>
        <taxon>Thermofilales</taxon>
        <taxon>Thermofilaceae</taxon>
        <taxon>Thermofilum</taxon>
    </lineage>
</organism>
<dbReference type="InterPro" id="IPR001845">
    <property type="entry name" value="HTH_ArsR_DNA-bd_dom"/>
</dbReference>
<dbReference type="GO" id="GO:0003677">
    <property type="term" value="F:DNA binding"/>
    <property type="evidence" value="ECO:0007669"/>
    <property type="project" value="UniProtKB-KW"/>
</dbReference>
<accession>A0A7C4FEV0</accession>
<dbReference type="InterPro" id="IPR057527">
    <property type="entry name" value="HVO_A0261-like_N"/>
</dbReference>
<dbReference type="AlphaFoldDB" id="A0A7C4FEV0"/>